<evidence type="ECO:0000259" key="5">
    <source>
        <dbReference type="Pfam" id="PF08772"/>
    </source>
</evidence>
<name>A0A8C9Y542_SANLU</name>
<evidence type="ECO:0000256" key="1">
    <source>
        <dbReference type="ARBA" id="ARBA00022722"/>
    </source>
</evidence>
<dbReference type="InterPro" id="IPR033411">
    <property type="entry name" value="Ribonuclease_PIN"/>
</dbReference>
<evidence type="ECO:0000256" key="4">
    <source>
        <dbReference type="SAM" id="MobiDB-lite"/>
    </source>
</evidence>
<dbReference type="PANTHER" id="PTHR12814:SF2">
    <property type="entry name" value="RNA-BINDING PROTEIN NOB1"/>
    <property type="match status" value="1"/>
</dbReference>
<dbReference type="Proteomes" id="UP000694568">
    <property type="component" value="Unplaced"/>
</dbReference>
<feature type="domain" description="Nin one binding (NOB1) Zn-ribbon-like" evidence="5">
    <location>
        <begin position="150"/>
        <end position="217"/>
    </location>
</feature>
<dbReference type="InterPro" id="IPR039907">
    <property type="entry name" value="NOB1"/>
</dbReference>
<organism evidence="7 8">
    <name type="scientific">Sander lucioperca</name>
    <name type="common">Pike-perch</name>
    <name type="synonym">Perca lucioperca</name>
    <dbReference type="NCBI Taxonomy" id="283035"/>
    <lineage>
        <taxon>Eukaryota</taxon>
        <taxon>Metazoa</taxon>
        <taxon>Chordata</taxon>
        <taxon>Craniata</taxon>
        <taxon>Vertebrata</taxon>
        <taxon>Euteleostomi</taxon>
        <taxon>Actinopterygii</taxon>
        <taxon>Neopterygii</taxon>
        <taxon>Teleostei</taxon>
        <taxon>Neoteleostei</taxon>
        <taxon>Acanthomorphata</taxon>
        <taxon>Eupercaria</taxon>
        <taxon>Perciformes</taxon>
        <taxon>Percoidei</taxon>
        <taxon>Percidae</taxon>
        <taxon>Luciopercinae</taxon>
        <taxon>Sander</taxon>
    </lineage>
</organism>
<dbReference type="AlphaFoldDB" id="A0A8C9Y542"/>
<proteinExistence type="predicted"/>
<dbReference type="GO" id="GO:0030490">
    <property type="term" value="P:maturation of SSU-rRNA"/>
    <property type="evidence" value="ECO:0007669"/>
    <property type="project" value="TreeGrafter"/>
</dbReference>
<dbReference type="SUPFAM" id="SSF144206">
    <property type="entry name" value="NOB1 zinc finger-like"/>
    <property type="match status" value="1"/>
</dbReference>
<sequence length="282" mass="31920">MWWTRSGTNPPEESGLLPYTLNFKEPHPEHIRTGDRVSKKTGDYPSLSATDIKVLALTYQLELEHVGYQHLKKEPEIKVPQGETSGIYTHARTHGGDVRRRGRVNSFQFWREPLPSIDSELLDLLVSDHSDDEDKENEPEDEEEEDGGGNYILRCHAALSETTSNMSKVFCPHCGNKTLKKLAVTVTEDGPTHTHTHTLTNSSLWAFQHSLPLPRGGKHSNNPQLVEDQSFPQQRLSRKARQKTDNDIYSRAANLQIRDGQSGGGRRRTNPNATHKKFVKKK</sequence>
<dbReference type="InterPro" id="IPR036283">
    <property type="entry name" value="NOB1_Zf-like_sf"/>
</dbReference>
<feature type="region of interest" description="Disordered" evidence="4">
    <location>
        <begin position="130"/>
        <end position="150"/>
    </location>
</feature>
<evidence type="ECO:0000313" key="7">
    <source>
        <dbReference type="Ensembl" id="ENSSLUP00000018998.1"/>
    </source>
</evidence>
<protein>
    <submittedName>
        <fullName evidence="7">NIN1 (RPN12) binding protein 1 homolog</fullName>
    </submittedName>
</protein>
<dbReference type="InterPro" id="IPR014881">
    <property type="entry name" value="NOB1_Zn-bd"/>
</dbReference>
<dbReference type="GO" id="GO:0030688">
    <property type="term" value="C:preribosome, small subunit precursor"/>
    <property type="evidence" value="ECO:0007669"/>
    <property type="project" value="TreeGrafter"/>
</dbReference>
<feature type="compositionally biased region" description="Acidic residues" evidence="4">
    <location>
        <begin position="130"/>
        <end position="147"/>
    </location>
</feature>
<feature type="compositionally biased region" description="Basic residues" evidence="4">
    <location>
        <begin position="265"/>
        <end position="282"/>
    </location>
</feature>
<reference evidence="7" key="1">
    <citation type="submission" date="2025-08" db="UniProtKB">
        <authorList>
            <consortium name="Ensembl"/>
        </authorList>
    </citation>
    <scope>IDENTIFICATION</scope>
</reference>
<dbReference type="GO" id="GO:0046872">
    <property type="term" value="F:metal ion binding"/>
    <property type="evidence" value="ECO:0007669"/>
    <property type="project" value="UniProtKB-KW"/>
</dbReference>
<feature type="domain" description="Ribonuclease PIN" evidence="6">
    <location>
        <begin position="16"/>
        <end position="61"/>
    </location>
</feature>
<feature type="region of interest" description="Disordered" evidence="4">
    <location>
        <begin position="211"/>
        <end position="282"/>
    </location>
</feature>
<dbReference type="GO" id="GO:0004521">
    <property type="term" value="F:RNA endonuclease activity"/>
    <property type="evidence" value="ECO:0007669"/>
    <property type="project" value="TreeGrafter"/>
</dbReference>
<keyword evidence="3" id="KW-0378">Hydrolase</keyword>
<evidence type="ECO:0000256" key="3">
    <source>
        <dbReference type="ARBA" id="ARBA00022801"/>
    </source>
</evidence>
<dbReference type="Pfam" id="PF08772">
    <property type="entry name" value="Zn_ribbon_NOB1"/>
    <property type="match status" value="1"/>
</dbReference>
<evidence type="ECO:0000256" key="2">
    <source>
        <dbReference type="ARBA" id="ARBA00022723"/>
    </source>
</evidence>
<evidence type="ECO:0000313" key="8">
    <source>
        <dbReference type="Proteomes" id="UP000694568"/>
    </source>
</evidence>
<reference evidence="7" key="2">
    <citation type="submission" date="2025-09" db="UniProtKB">
        <authorList>
            <consortium name="Ensembl"/>
        </authorList>
    </citation>
    <scope>IDENTIFICATION</scope>
</reference>
<dbReference type="PANTHER" id="PTHR12814">
    <property type="entry name" value="RNA-BINDING PROTEIN NOB1"/>
    <property type="match status" value="1"/>
</dbReference>
<keyword evidence="8" id="KW-1185">Reference proteome</keyword>
<keyword evidence="2" id="KW-0479">Metal-binding</keyword>
<dbReference type="GO" id="GO:0016787">
    <property type="term" value="F:hydrolase activity"/>
    <property type="evidence" value="ECO:0007669"/>
    <property type="project" value="UniProtKB-KW"/>
</dbReference>
<accession>A0A8C9Y542</accession>
<dbReference type="Ensembl" id="ENSSLUT00000019591.1">
    <property type="protein sequence ID" value="ENSSLUP00000018998.1"/>
    <property type="gene ID" value="ENSSLUG00000008633.1"/>
</dbReference>
<dbReference type="Pfam" id="PF17146">
    <property type="entry name" value="PIN_6"/>
    <property type="match status" value="1"/>
</dbReference>
<evidence type="ECO:0000259" key="6">
    <source>
        <dbReference type="Pfam" id="PF17146"/>
    </source>
</evidence>
<dbReference type="Gene3D" id="3.40.50.1010">
    <property type="entry name" value="5'-nuclease"/>
    <property type="match status" value="1"/>
</dbReference>
<keyword evidence="1" id="KW-0540">Nuclease</keyword>
<dbReference type="Gene3D" id="6.20.210.10">
    <property type="entry name" value="Nin one binding (NOB1), Zn-ribbon-like"/>
    <property type="match status" value="1"/>
</dbReference>
<dbReference type="GeneTree" id="ENSGT00390000015857"/>